<evidence type="ECO:0000313" key="10">
    <source>
        <dbReference type="EMBL" id="MEP0863077.1"/>
    </source>
</evidence>
<feature type="domain" description="PAC" evidence="9">
    <location>
        <begin position="736"/>
        <end position="787"/>
    </location>
</feature>
<dbReference type="PANTHER" id="PTHR43304">
    <property type="entry name" value="PHYTOCHROME-LIKE PROTEIN CPH1"/>
    <property type="match status" value="1"/>
</dbReference>
<dbReference type="SMART" id="SM00065">
    <property type="entry name" value="GAF"/>
    <property type="match status" value="1"/>
</dbReference>
<dbReference type="SMART" id="SM00086">
    <property type="entry name" value="PAC"/>
    <property type="match status" value="4"/>
</dbReference>
<dbReference type="SUPFAM" id="SSF47384">
    <property type="entry name" value="Homodimeric domain of signal transducing histidine kinase"/>
    <property type="match status" value="1"/>
</dbReference>
<evidence type="ECO:0000256" key="3">
    <source>
        <dbReference type="ARBA" id="ARBA00022553"/>
    </source>
</evidence>
<evidence type="ECO:0000256" key="1">
    <source>
        <dbReference type="ARBA" id="ARBA00000085"/>
    </source>
</evidence>
<dbReference type="PROSITE" id="PS50112">
    <property type="entry name" value="PAS"/>
    <property type="match status" value="2"/>
</dbReference>
<comment type="catalytic activity">
    <reaction evidence="1">
        <text>ATP + protein L-histidine = ADP + protein N-phospho-L-histidine.</text>
        <dbReference type="EC" id="2.7.13.3"/>
    </reaction>
</comment>
<feature type="domain" description="PAC" evidence="9">
    <location>
        <begin position="437"/>
        <end position="489"/>
    </location>
</feature>
<dbReference type="PRINTS" id="PR00344">
    <property type="entry name" value="BCTRLSENSOR"/>
</dbReference>
<evidence type="ECO:0000313" key="11">
    <source>
        <dbReference type="Proteomes" id="UP001442494"/>
    </source>
</evidence>
<dbReference type="SUPFAM" id="SSF55785">
    <property type="entry name" value="PYP-like sensor domain (PAS domain)"/>
    <property type="match status" value="5"/>
</dbReference>
<evidence type="ECO:0000256" key="2">
    <source>
        <dbReference type="ARBA" id="ARBA00012438"/>
    </source>
</evidence>
<dbReference type="InterPro" id="IPR000700">
    <property type="entry name" value="PAS-assoc_C"/>
</dbReference>
<name>A0ABV0JK69_9CYAN</name>
<dbReference type="InterPro" id="IPR029016">
    <property type="entry name" value="GAF-like_dom_sf"/>
</dbReference>
<gene>
    <name evidence="10" type="ORF">NDI37_01150</name>
</gene>
<dbReference type="InterPro" id="IPR004358">
    <property type="entry name" value="Sig_transdc_His_kin-like_C"/>
</dbReference>
<feature type="domain" description="PAC" evidence="9">
    <location>
        <begin position="304"/>
        <end position="356"/>
    </location>
</feature>
<dbReference type="InterPro" id="IPR036097">
    <property type="entry name" value="HisK_dim/P_sf"/>
</dbReference>
<feature type="domain" description="Histidine kinase" evidence="7">
    <location>
        <begin position="821"/>
        <end position="1097"/>
    </location>
</feature>
<keyword evidence="5" id="KW-0418">Kinase</keyword>
<dbReference type="Gene3D" id="3.30.450.20">
    <property type="entry name" value="PAS domain"/>
    <property type="match status" value="5"/>
</dbReference>
<dbReference type="Gene3D" id="3.30.450.40">
    <property type="match status" value="1"/>
</dbReference>
<dbReference type="RefSeq" id="WP_190424470.1">
    <property type="nucleotide sequence ID" value="NZ_JAMPKK010000001.1"/>
</dbReference>
<dbReference type="CDD" id="cd00082">
    <property type="entry name" value="HisKA"/>
    <property type="match status" value="1"/>
</dbReference>
<dbReference type="Pfam" id="PF08447">
    <property type="entry name" value="PAS_3"/>
    <property type="match status" value="1"/>
</dbReference>
<keyword evidence="4" id="KW-0808">Transferase</keyword>
<evidence type="ECO:0000259" key="8">
    <source>
        <dbReference type="PROSITE" id="PS50112"/>
    </source>
</evidence>
<evidence type="ECO:0000259" key="7">
    <source>
        <dbReference type="PROSITE" id="PS50109"/>
    </source>
</evidence>
<reference evidence="10 11" key="1">
    <citation type="submission" date="2022-04" db="EMBL/GenBank/DDBJ databases">
        <title>Positive selection, recombination, and allopatry shape intraspecific diversity of widespread and dominant cyanobacteria.</title>
        <authorList>
            <person name="Wei J."/>
            <person name="Shu W."/>
            <person name="Hu C."/>
        </authorList>
    </citation>
    <scope>NUCLEOTIDE SEQUENCE [LARGE SCALE GENOMIC DNA]</scope>
    <source>
        <strain evidence="10 11">GB2-A5</strain>
    </source>
</reference>
<dbReference type="Proteomes" id="UP001442494">
    <property type="component" value="Unassembled WGS sequence"/>
</dbReference>
<comment type="caution">
    <text evidence="10">The sequence shown here is derived from an EMBL/GenBank/DDBJ whole genome shotgun (WGS) entry which is preliminary data.</text>
</comment>
<dbReference type="InterPro" id="IPR052162">
    <property type="entry name" value="Sensor_kinase/Photoreceptor"/>
</dbReference>
<sequence>MSVNQGYSLNEIIGRNCRFLQGADTDPIAIQEVSTSIREGNTCQVVLKNYRKDGTPFWNELKISPVRDTKGRVIHYIGAQTDITERVLATEARTTAQTTLKQSEKKYRDLVEMSQDLIWSTDQEGRFTFVNSAAKRILGYEPEEMIGHTFTDFQPPEQQQQGWEVYQQILAAQSYYQYETVQLHSDGKPVHISFNAIVLRDEAGLVLGTTGIGRDITESKRAEVALLHSQRFLNSVLDNLPVGVCCKNASDLRFAFCNKTCEELLGFSRQDVLGKNDYDLFPQEQADFFTTIDREVLRNGKLVDIPEEQIQTGHQELRILHTRKIPLLDAQGTPEYLLAITEEITERKQIEIQLRKSEELYRTIAKNFPNGAVVLFDSDCRYTLAEGTDLEVVGCCKDKEFLEGKTLHETVTPETSELLEPYFHAALAGIENVFEVPDRDSRFCGDSFASRIYKVHTLPVRNENGEITAGMMMTQNITERKQAEEALLAQLCMEALRANVHLALTQKATLQQSLQLCAETIVRHLDAAFARIWILNSEEDVLELQASAGMYTHIDGPHSRVRVGEFKIGMIAQKRQPHLSNTVQDDPRISDREWAKREGMVAFAGYPLLVEEKLVGVMAMFFIQPLCEAKQIGLFTVANAIALNIEHKRTTEALSETEAKLQKLAANMPGMIYRFLLRPDGLISFPYMSPGCRELYELEPEAAQNDVSLVYNLIHPDDLQEHKDSVALSAQTLQPWYWEGRMYTASGKLKWIQGASRPELQANGDIIWDGLLMDITERKTAEEALRYKTTQLEQTLKELQHTQLQLVQSEKMSGLGQLVAGVAHEINNPVNFIYGNLVHTEEYTQDLLYLLSLYQQHYPHPVPEILEEAETIDLDFLLEDLPKMLTSMKLGAERIREIVLSLRNFSRLDEAQVKPVDIHEGIDSTLLILHNRLKAKPESPGIQVIKEYSDLPLVECYPGQLNQVFMNILVNAIDALEVGIADWVLGTGDKGLGKNSSNPQSLIPNPQSPAPEIRICTEVLNAQSVVIKIKDNGSGMTANVRSRLFDPFFTTKTVGKGTGLGLSISYQIITQKHGGVLKCFSEPGQGAEFWIEIPICQN</sequence>
<feature type="domain" description="PAC" evidence="9">
    <location>
        <begin position="176"/>
        <end position="228"/>
    </location>
</feature>
<feature type="domain" description="PAS" evidence="8">
    <location>
        <begin position="103"/>
        <end position="173"/>
    </location>
</feature>
<feature type="domain" description="PAC" evidence="9">
    <location>
        <begin position="41"/>
        <end position="95"/>
    </location>
</feature>
<dbReference type="SMART" id="SM00387">
    <property type="entry name" value="HATPase_c"/>
    <property type="match status" value="1"/>
</dbReference>
<dbReference type="InterPro" id="IPR036890">
    <property type="entry name" value="HATPase_C_sf"/>
</dbReference>
<dbReference type="InterPro" id="IPR035965">
    <property type="entry name" value="PAS-like_dom_sf"/>
</dbReference>
<dbReference type="InterPro" id="IPR003594">
    <property type="entry name" value="HATPase_dom"/>
</dbReference>
<dbReference type="PANTHER" id="PTHR43304:SF1">
    <property type="entry name" value="PAC DOMAIN-CONTAINING PROTEIN"/>
    <property type="match status" value="1"/>
</dbReference>
<dbReference type="Gene3D" id="3.30.565.10">
    <property type="entry name" value="Histidine kinase-like ATPase, C-terminal domain"/>
    <property type="match status" value="1"/>
</dbReference>
<dbReference type="InterPro" id="IPR003018">
    <property type="entry name" value="GAF"/>
</dbReference>
<dbReference type="SUPFAM" id="SSF55781">
    <property type="entry name" value="GAF domain-like"/>
    <property type="match status" value="1"/>
</dbReference>
<feature type="domain" description="PAS" evidence="8">
    <location>
        <begin position="229"/>
        <end position="300"/>
    </location>
</feature>
<dbReference type="CDD" id="cd00130">
    <property type="entry name" value="PAS"/>
    <property type="match status" value="4"/>
</dbReference>
<dbReference type="InterPro" id="IPR013655">
    <property type="entry name" value="PAS_fold_3"/>
</dbReference>
<evidence type="ECO:0000256" key="5">
    <source>
        <dbReference type="ARBA" id="ARBA00022777"/>
    </source>
</evidence>
<evidence type="ECO:0000256" key="4">
    <source>
        <dbReference type="ARBA" id="ARBA00022679"/>
    </source>
</evidence>
<dbReference type="NCBIfam" id="TIGR00229">
    <property type="entry name" value="sensory_box"/>
    <property type="match status" value="5"/>
</dbReference>
<dbReference type="InterPro" id="IPR003661">
    <property type="entry name" value="HisK_dim/P_dom"/>
</dbReference>
<dbReference type="PROSITE" id="PS50109">
    <property type="entry name" value="HIS_KIN"/>
    <property type="match status" value="1"/>
</dbReference>
<proteinExistence type="predicted"/>
<dbReference type="SMART" id="SM00091">
    <property type="entry name" value="PAS"/>
    <property type="match status" value="4"/>
</dbReference>
<evidence type="ECO:0000256" key="6">
    <source>
        <dbReference type="ARBA" id="ARBA00023012"/>
    </source>
</evidence>
<dbReference type="EMBL" id="JAMPKK010000001">
    <property type="protein sequence ID" value="MEP0863077.1"/>
    <property type="molecule type" value="Genomic_DNA"/>
</dbReference>
<evidence type="ECO:0000259" key="9">
    <source>
        <dbReference type="PROSITE" id="PS50113"/>
    </source>
</evidence>
<dbReference type="EC" id="2.7.13.3" evidence="2"/>
<dbReference type="InterPro" id="IPR005467">
    <property type="entry name" value="His_kinase_dom"/>
</dbReference>
<dbReference type="Pfam" id="PF08448">
    <property type="entry name" value="PAS_4"/>
    <property type="match status" value="3"/>
</dbReference>
<dbReference type="InterPro" id="IPR000014">
    <property type="entry name" value="PAS"/>
</dbReference>
<accession>A0ABV0JK69</accession>
<keyword evidence="11" id="KW-1185">Reference proteome</keyword>
<dbReference type="InterPro" id="IPR001610">
    <property type="entry name" value="PAC"/>
</dbReference>
<dbReference type="SUPFAM" id="SSF55874">
    <property type="entry name" value="ATPase domain of HSP90 chaperone/DNA topoisomerase II/histidine kinase"/>
    <property type="match status" value="1"/>
</dbReference>
<dbReference type="PROSITE" id="PS50113">
    <property type="entry name" value="PAC"/>
    <property type="match status" value="5"/>
</dbReference>
<dbReference type="InterPro" id="IPR013656">
    <property type="entry name" value="PAS_4"/>
</dbReference>
<keyword evidence="6" id="KW-0902">Two-component regulatory system</keyword>
<dbReference type="Pfam" id="PF02518">
    <property type="entry name" value="HATPase_c"/>
    <property type="match status" value="1"/>
</dbReference>
<protein>
    <recommendedName>
        <fullName evidence="2">histidine kinase</fullName>
        <ecNumber evidence="2">2.7.13.3</ecNumber>
    </recommendedName>
</protein>
<dbReference type="Pfam" id="PF13185">
    <property type="entry name" value="GAF_2"/>
    <property type="match status" value="1"/>
</dbReference>
<keyword evidence="3" id="KW-0597">Phosphoprotein</keyword>
<dbReference type="Pfam" id="PF13426">
    <property type="entry name" value="PAS_9"/>
    <property type="match status" value="1"/>
</dbReference>
<organism evidence="10 11">
    <name type="scientific">Funiculus sociatus GB2-A5</name>
    <dbReference type="NCBI Taxonomy" id="2933946"/>
    <lineage>
        <taxon>Bacteria</taxon>
        <taxon>Bacillati</taxon>
        <taxon>Cyanobacteriota</taxon>
        <taxon>Cyanophyceae</taxon>
        <taxon>Coleofasciculales</taxon>
        <taxon>Coleofasciculaceae</taxon>
        <taxon>Funiculus</taxon>
    </lineage>
</organism>
<dbReference type="Gene3D" id="1.10.287.130">
    <property type="match status" value="1"/>
</dbReference>